<reference evidence="2" key="1">
    <citation type="submission" date="2015-09" db="EMBL/GenBank/DDBJ databases">
        <title>Prevalence of NDMs in South Africa.</title>
        <authorList>
            <person name="Osei Sekyere J."/>
            <person name="Govinden U."/>
            <person name="Essack S."/>
            <person name="Haldorsen B."/>
            <person name="Samuelsen O."/>
            <person name="Aasnaes B."/>
            <person name="Sundsfjord A."/>
        </authorList>
    </citation>
    <scope>NUCLEOTIDE SEQUENCE [LARGE SCALE GENOMIC DNA]</scope>
    <source>
        <strain evidence="2">ST62:944112508</strain>
    </source>
</reference>
<dbReference type="Gene3D" id="1.10.287.230">
    <property type="match status" value="1"/>
</dbReference>
<comment type="caution">
    <text evidence="1">The sequence shown here is derived from an EMBL/GenBank/DDBJ whole genome shotgun (WGS) entry which is preliminary data.</text>
</comment>
<dbReference type="EMBL" id="LJEB01000759">
    <property type="protein sequence ID" value="KPR39600.1"/>
    <property type="molecule type" value="Genomic_DNA"/>
</dbReference>
<protein>
    <submittedName>
        <fullName evidence="1">RNA polymerase</fullName>
    </submittedName>
</protein>
<dbReference type="InterPro" id="IPR000769">
    <property type="entry name" value="Regulatory_Rop"/>
</dbReference>
<gene>
    <name evidence="1" type="ORF">AN672_32095</name>
</gene>
<accession>A0AA40NDH8</accession>
<dbReference type="PRINTS" id="PR00835">
    <property type="entry name" value="ROPREGULATRY"/>
</dbReference>
<sequence>MAKFIRAQSLLLLEKLDVLDLDDEAADCERMHEQAEALYQKLSARFGIQDGE</sequence>
<dbReference type="Pfam" id="PF01815">
    <property type="entry name" value="Rop"/>
    <property type="match status" value="1"/>
</dbReference>
<name>A0AA40NDH8_CITFR</name>
<dbReference type="InterPro" id="IPR035962">
    <property type="entry name" value="Rop-like_sf"/>
</dbReference>
<dbReference type="Proteomes" id="UP000050520">
    <property type="component" value="Unassembled WGS sequence"/>
</dbReference>
<proteinExistence type="predicted"/>
<dbReference type="AlphaFoldDB" id="A0AA40NDH8"/>
<evidence type="ECO:0000313" key="1">
    <source>
        <dbReference type="EMBL" id="KPR39600.1"/>
    </source>
</evidence>
<reference evidence="1 2" key="2">
    <citation type="journal article" date="2017" name="PLoS ONE">
        <title>Genomic and phenotypic characterisation of fluoroquinolone resistance mechanisms in Enterobacteriaceae in Durban, South Africa.</title>
        <authorList>
            <person name="Osei Sekyere J."/>
            <person name="Amoako D.G."/>
        </authorList>
    </citation>
    <scope>NUCLEOTIDE SEQUENCE [LARGE SCALE GENOMIC DNA]</scope>
    <source>
        <strain evidence="1 2">ST62:944112508</strain>
    </source>
</reference>
<dbReference type="SUPFAM" id="SSF47380">
    <property type="entry name" value="ROP protein"/>
    <property type="match status" value="1"/>
</dbReference>
<organism evidence="1 2">
    <name type="scientific">Citrobacter freundii</name>
    <dbReference type="NCBI Taxonomy" id="546"/>
    <lineage>
        <taxon>Bacteria</taxon>
        <taxon>Pseudomonadati</taxon>
        <taxon>Pseudomonadota</taxon>
        <taxon>Gammaproteobacteria</taxon>
        <taxon>Enterobacterales</taxon>
        <taxon>Enterobacteriaceae</taxon>
        <taxon>Citrobacter</taxon>
        <taxon>Citrobacter freundii complex</taxon>
    </lineage>
</organism>
<evidence type="ECO:0000313" key="2">
    <source>
        <dbReference type="Proteomes" id="UP000050520"/>
    </source>
</evidence>